<evidence type="ECO:0000313" key="3">
    <source>
        <dbReference type="EMBL" id="MFD1673405.1"/>
    </source>
</evidence>
<evidence type="ECO:0000256" key="2">
    <source>
        <dbReference type="SAM" id="Phobius"/>
    </source>
</evidence>
<evidence type="ECO:0000256" key="1">
    <source>
        <dbReference type="SAM" id="MobiDB-lite"/>
    </source>
</evidence>
<feature type="compositionally biased region" description="Low complexity" evidence="1">
    <location>
        <begin position="306"/>
        <end position="322"/>
    </location>
</feature>
<reference evidence="4" key="1">
    <citation type="journal article" date="2019" name="Int. J. Syst. Evol. Microbiol.">
        <title>The Global Catalogue of Microorganisms (GCM) 10K type strain sequencing project: providing services to taxonomists for standard genome sequencing and annotation.</title>
        <authorList>
            <consortium name="The Broad Institute Genomics Platform"/>
            <consortium name="The Broad Institute Genome Sequencing Center for Infectious Disease"/>
            <person name="Wu L."/>
            <person name="Ma J."/>
        </authorList>
    </citation>
    <scope>NUCLEOTIDE SEQUENCE [LARGE SCALE GENOMIC DNA]</scope>
    <source>
        <strain evidence="4">CGMCC 1.12286</strain>
    </source>
</reference>
<feature type="region of interest" description="Disordered" evidence="1">
    <location>
        <begin position="48"/>
        <end position="156"/>
    </location>
</feature>
<feature type="compositionally biased region" description="Polar residues" evidence="1">
    <location>
        <begin position="104"/>
        <end position="156"/>
    </location>
</feature>
<keyword evidence="4" id="KW-1185">Reference proteome</keyword>
<accession>A0ABW4JE48</accession>
<name>A0ABW4JE48_9BACL</name>
<gene>
    <name evidence="3" type="ORF">ACFSB2_01540</name>
</gene>
<sequence>MTKQLPARAQWVLQKIVIPATVVSSSICILTASYWYHERQLDRQLAEASPKKALVVQKQTPTTRRPATKHKQASSTHTSVKQSKPTNSTTKKTQTVTTKSGVKNSATVHETANSKTNDSPANQKQATHDGTQSAKKTQTNVLGGTLAPTKQGQITNTTAESSVIQFGTSPQTANISTPMSSANGGSLTIPSDIDKHTLLELPLTNGVIWAVVQPTQLEANGQLAQASTPTPLYYTPYPSQGTVSLEAGAVTLGEIPTSTASQQLDANWAQTQATEQETNTAETVNSDEQANQIASSSDNPSADQVTNTASNGTTGTQQNQTNPSPPSNVASVTHIYLFSLERTNAGAVIVLNLQDADGAQSKVVYLFNEATKSIQMLTQLPNDGDQFSWLAVGEDVIYWGIRSVNPDDPSTYSEKQTVYDVSTGRTQQISLGTWTSTAYPHQNQLVFQVKNTTRWQTFTPEKDSTQTKSTPSASR</sequence>
<keyword evidence="2" id="KW-1133">Transmembrane helix</keyword>
<feature type="region of interest" description="Disordered" evidence="1">
    <location>
        <begin position="267"/>
        <end position="328"/>
    </location>
</feature>
<keyword evidence="2" id="KW-0472">Membrane</keyword>
<feature type="compositionally biased region" description="Low complexity" evidence="1">
    <location>
        <begin position="269"/>
        <end position="283"/>
    </location>
</feature>
<comment type="caution">
    <text evidence="3">The sequence shown here is derived from an EMBL/GenBank/DDBJ whole genome shotgun (WGS) entry which is preliminary data.</text>
</comment>
<keyword evidence="2" id="KW-0812">Transmembrane</keyword>
<dbReference type="Proteomes" id="UP001597079">
    <property type="component" value="Unassembled WGS sequence"/>
</dbReference>
<feature type="compositionally biased region" description="Low complexity" evidence="1">
    <location>
        <begin position="81"/>
        <end position="103"/>
    </location>
</feature>
<evidence type="ECO:0008006" key="5">
    <source>
        <dbReference type="Google" id="ProtNLM"/>
    </source>
</evidence>
<organism evidence="3 4">
    <name type="scientific">Alicyclobacillus fodiniaquatilis</name>
    <dbReference type="NCBI Taxonomy" id="1661150"/>
    <lineage>
        <taxon>Bacteria</taxon>
        <taxon>Bacillati</taxon>
        <taxon>Bacillota</taxon>
        <taxon>Bacilli</taxon>
        <taxon>Bacillales</taxon>
        <taxon>Alicyclobacillaceae</taxon>
        <taxon>Alicyclobacillus</taxon>
    </lineage>
</organism>
<proteinExistence type="predicted"/>
<dbReference type="EMBL" id="JBHUCX010000004">
    <property type="protein sequence ID" value="MFD1673405.1"/>
    <property type="molecule type" value="Genomic_DNA"/>
</dbReference>
<feature type="transmembrane region" description="Helical" evidence="2">
    <location>
        <begin position="12"/>
        <end position="36"/>
    </location>
</feature>
<evidence type="ECO:0000313" key="4">
    <source>
        <dbReference type="Proteomes" id="UP001597079"/>
    </source>
</evidence>
<protein>
    <recommendedName>
        <fullName evidence="5">DUF5050 domain-containing protein</fullName>
    </recommendedName>
</protein>
<feature type="compositionally biased region" description="Polar residues" evidence="1">
    <location>
        <begin position="284"/>
        <end position="305"/>
    </location>
</feature>
<dbReference type="RefSeq" id="WP_377940791.1">
    <property type="nucleotide sequence ID" value="NZ_JBHUCX010000004.1"/>
</dbReference>